<dbReference type="InterPro" id="IPR018188">
    <property type="entry name" value="RNase_T2_His_AS_1"/>
</dbReference>
<dbReference type="GO" id="GO:0005576">
    <property type="term" value="C:extracellular region"/>
    <property type="evidence" value="ECO:0007669"/>
    <property type="project" value="TreeGrafter"/>
</dbReference>
<comment type="similarity">
    <text evidence="1 2">Belongs to the RNase T2 family.</text>
</comment>
<dbReference type="Gene3D" id="3.90.730.10">
    <property type="entry name" value="Ribonuclease T2-like"/>
    <property type="match status" value="1"/>
</dbReference>
<dbReference type="InterPro" id="IPR036430">
    <property type="entry name" value="RNase_T2-like_sf"/>
</dbReference>
<sequence length="309" mass="34275">MAFKLLALSAAAVASVSAIDYLGGWKAGHEQCVDICVNSNPKPGCFNSSDTNCTTKKQRPGDYDYLLLDQIFAPQFCRDLLNGNDSTITHQNVNPYPVGIQCDVSRTPNGLYVHGLWPNYFNGYPGCCNVSETTTNKPFNAKTFQTKYPALFDEMDKLWRDPAVNSSAEGLCHAYNHEFQKHGVCYRAFGDDWDKSAKNYFESTIDVVKRLSNQTAQFAKWAADKATTNLTQITALYSKNVAVLCSKYDKEKKNRFLAVRTCWEKPADDQIDGVLPGVQRDCASTTGADACDPSQPITFDAYVPPRSSC</sequence>
<accession>A0A6G0XQI1</accession>
<gene>
    <name evidence="4" type="ORF">Ae201684_002321</name>
</gene>
<dbReference type="SUPFAM" id="SSF55895">
    <property type="entry name" value="Ribonuclease Rh-like"/>
    <property type="match status" value="1"/>
</dbReference>
<dbReference type="PANTHER" id="PTHR11240">
    <property type="entry name" value="RIBONUCLEASE T2"/>
    <property type="match status" value="1"/>
</dbReference>
<evidence type="ECO:0000256" key="3">
    <source>
        <dbReference type="SAM" id="SignalP"/>
    </source>
</evidence>
<keyword evidence="3" id="KW-0732">Signal</keyword>
<dbReference type="PANTHER" id="PTHR11240:SF22">
    <property type="entry name" value="RIBONUCLEASE T2"/>
    <property type="match status" value="1"/>
</dbReference>
<dbReference type="InterPro" id="IPR001568">
    <property type="entry name" value="RNase_T2-like"/>
</dbReference>
<evidence type="ECO:0000313" key="5">
    <source>
        <dbReference type="Proteomes" id="UP000481153"/>
    </source>
</evidence>
<dbReference type="AlphaFoldDB" id="A0A6G0XQI1"/>
<name>A0A6G0XQI1_9STRA</name>
<keyword evidence="5" id="KW-1185">Reference proteome</keyword>
<feature type="chain" id="PRO_5026175680" evidence="3">
    <location>
        <begin position="19"/>
        <end position="309"/>
    </location>
</feature>
<dbReference type="Proteomes" id="UP000481153">
    <property type="component" value="Unassembled WGS sequence"/>
</dbReference>
<evidence type="ECO:0000256" key="1">
    <source>
        <dbReference type="ARBA" id="ARBA00007469"/>
    </source>
</evidence>
<reference evidence="4 5" key="1">
    <citation type="submission" date="2019-07" db="EMBL/GenBank/DDBJ databases">
        <title>Genomics analysis of Aphanomyces spp. identifies a new class of oomycete effector associated with host adaptation.</title>
        <authorList>
            <person name="Gaulin E."/>
        </authorList>
    </citation>
    <scope>NUCLEOTIDE SEQUENCE [LARGE SCALE GENOMIC DNA]</scope>
    <source>
        <strain evidence="4 5">ATCC 201684</strain>
    </source>
</reference>
<organism evidence="4 5">
    <name type="scientific">Aphanomyces euteiches</name>
    <dbReference type="NCBI Taxonomy" id="100861"/>
    <lineage>
        <taxon>Eukaryota</taxon>
        <taxon>Sar</taxon>
        <taxon>Stramenopiles</taxon>
        <taxon>Oomycota</taxon>
        <taxon>Saprolegniomycetes</taxon>
        <taxon>Saprolegniales</taxon>
        <taxon>Verrucalvaceae</taxon>
        <taxon>Aphanomyces</taxon>
    </lineage>
</organism>
<dbReference type="PROSITE" id="PS00530">
    <property type="entry name" value="RNASE_T2_1"/>
    <property type="match status" value="1"/>
</dbReference>
<dbReference type="GO" id="GO:0033897">
    <property type="term" value="F:ribonuclease T2 activity"/>
    <property type="evidence" value="ECO:0007669"/>
    <property type="project" value="InterPro"/>
</dbReference>
<evidence type="ECO:0000313" key="4">
    <source>
        <dbReference type="EMBL" id="KAF0742778.1"/>
    </source>
</evidence>
<feature type="signal peptide" evidence="3">
    <location>
        <begin position="1"/>
        <end position="18"/>
    </location>
</feature>
<comment type="caution">
    <text evidence="4">The sequence shown here is derived from an EMBL/GenBank/DDBJ whole genome shotgun (WGS) entry which is preliminary data.</text>
</comment>
<proteinExistence type="inferred from homology"/>
<protein>
    <submittedName>
        <fullName evidence="4">Uncharacterized protein</fullName>
    </submittedName>
</protein>
<dbReference type="GO" id="GO:0006401">
    <property type="term" value="P:RNA catabolic process"/>
    <property type="evidence" value="ECO:0007669"/>
    <property type="project" value="TreeGrafter"/>
</dbReference>
<dbReference type="Pfam" id="PF00445">
    <property type="entry name" value="Ribonuclease_T2"/>
    <property type="match status" value="1"/>
</dbReference>
<dbReference type="VEuPathDB" id="FungiDB:AeMF1_006467"/>
<evidence type="ECO:0000256" key="2">
    <source>
        <dbReference type="RuleBase" id="RU004328"/>
    </source>
</evidence>
<dbReference type="EMBL" id="VJMJ01000024">
    <property type="protein sequence ID" value="KAF0742778.1"/>
    <property type="molecule type" value="Genomic_DNA"/>
</dbReference>
<dbReference type="GO" id="GO:0003723">
    <property type="term" value="F:RNA binding"/>
    <property type="evidence" value="ECO:0007669"/>
    <property type="project" value="InterPro"/>
</dbReference>